<dbReference type="PANTHER" id="PTHR33978:SF30">
    <property type="entry name" value="EXPRESSED PROTEIN"/>
    <property type="match status" value="1"/>
</dbReference>
<organism evidence="1 2">
    <name type="scientific">Eutrema salsugineum</name>
    <name type="common">Saltwater cress</name>
    <name type="synonym">Sisymbrium salsugineum</name>
    <dbReference type="NCBI Taxonomy" id="72664"/>
    <lineage>
        <taxon>Eukaryota</taxon>
        <taxon>Viridiplantae</taxon>
        <taxon>Streptophyta</taxon>
        <taxon>Embryophyta</taxon>
        <taxon>Tracheophyta</taxon>
        <taxon>Spermatophyta</taxon>
        <taxon>Magnoliopsida</taxon>
        <taxon>eudicotyledons</taxon>
        <taxon>Gunneridae</taxon>
        <taxon>Pentapetalae</taxon>
        <taxon>rosids</taxon>
        <taxon>malvids</taxon>
        <taxon>Brassicales</taxon>
        <taxon>Brassicaceae</taxon>
        <taxon>Eutremeae</taxon>
        <taxon>Eutrema</taxon>
    </lineage>
</organism>
<proteinExistence type="predicted"/>
<gene>
    <name evidence="1" type="ORF">EUTSA_v10001747mg</name>
</gene>
<dbReference type="PANTHER" id="PTHR33978">
    <property type="entry name" value="SERINE/THREONINE-KINASE"/>
    <property type="match status" value="1"/>
</dbReference>
<dbReference type="OMA" id="PNIWDCE"/>
<dbReference type="Gramene" id="ESQ39278">
    <property type="protein sequence ID" value="ESQ39278"/>
    <property type="gene ID" value="EUTSA_v10001747mg"/>
</dbReference>
<evidence type="ECO:0000313" key="1">
    <source>
        <dbReference type="EMBL" id="ESQ39278.1"/>
    </source>
</evidence>
<dbReference type="AlphaFoldDB" id="V4LHL5"/>
<name>V4LHL5_EUTSA</name>
<evidence type="ECO:0000313" key="2">
    <source>
        <dbReference type="Proteomes" id="UP000030689"/>
    </source>
</evidence>
<accession>V4LHL5</accession>
<protein>
    <submittedName>
        <fullName evidence="1">Uncharacterized protein</fullName>
    </submittedName>
</protein>
<reference evidence="1 2" key="1">
    <citation type="journal article" date="2013" name="Front. Plant Sci.">
        <title>The Reference Genome of the Halophytic Plant Eutrema salsugineum.</title>
        <authorList>
            <person name="Yang R."/>
            <person name="Jarvis D.E."/>
            <person name="Chen H."/>
            <person name="Beilstein M.A."/>
            <person name="Grimwood J."/>
            <person name="Jenkins J."/>
            <person name="Shu S."/>
            <person name="Prochnik S."/>
            <person name="Xin M."/>
            <person name="Ma C."/>
            <person name="Schmutz J."/>
            <person name="Wing R.A."/>
            <person name="Mitchell-Olds T."/>
            <person name="Schumaker K.S."/>
            <person name="Wang X."/>
        </authorList>
    </citation>
    <scope>NUCLEOTIDE SEQUENCE [LARGE SCALE GENOMIC DNA]</scope>
</reference>
<sequence length="128" mass="15157">MTNARLPVSCNSQVTVTEKISGGRDHKIWDCESPLYDSYELVSFAHIIERKLLPFPPLTRPSGMSLRALMDKDKDDYSSASKTTTCSIHRRKYWWNRKKNEKIKETFKKKKLSDCILWWDSYYKKLFV</sequence>
<dbReference type="EMBL" id="KI517481">
    <property type="protein sequence ID" value="ESQ39278.1"/>
    <property type="molecule type" value="Genomic_DNA"/>
</dbReference>
<dbReference type="KEGG" id="eus:EUTSA_v10001747mg"/>
<keyword evidence="2" id="KW-1185">Reference proteome</keyword>
<dbReference type="Proteomes" id="UP000030689">
    <property type="component" value="Unassembled WGS sequence"/>
</dbReference>